<organism evidence="1 2">
    <name type="scientific">Parageobacillus toebii</name>
    <dbReference type="NCBI Taxonomy" id="153151"/>
    <lineage>
        <taxon>Bacteria</taxon>
        <taxon>Bacillati</taxon>
        <taxon>Bacillota</taxon>
        <taxon>Bacilli</taxon>
        <taxon>Bacillales</taxon>
        <taxon>Anoxybacillaceae</taxon>
        <taxon>Parageobacillus</taxon>
    </lineage>
</organism>
<evidence type="ECO:0000313" key="1">
    <source>
        <dbReference type="EMBL" id="KYD22828.1"/>
    </source>
</evidence>
<reference evidence="1 2" key="1">
    <citation type="submission" date="2016-01" db="EMBL/GenBank/DDBJ databases">
        <title>Draft Genome Sequences of Seven Thermophilic Sporeformers Isolated from Foods.</title>
        <authorList>
            <person name="Berendsen E.M."/>
            <person name="Wells-Bennik M.H."/>
            <person name="Krawcyk A.O."/>
            <person name="De Jong A."/>
            <person name="Holsappel S."/>
            <person name="Eijlander R.T."/>
            <person name="Kuipers O.P."/>
        </authorList>
    </citation>
    <scope>NUCLEOTIDE SEQUENCE [LARGE SCALE GENOMIC DNA]</scope>
    <source>
        <strain evidence="1 2">B4110</strain>
    </source>
</reference>
<dbReference type="RefSeq" id="WP_160331329.1">
    <property type="nucleotide sequence ID" value="NZ_LQYW01000174.1"/>
</dbReference>
<sequence>MLNNVQKRIEKVKNAKPLELGAACKQFLKEKETPRYKEYVKKLEKLLE</sequence>
<dbReference type="AlphaFoldDB" id="A0A150MEK4"/>
<proteinExistence type="predicted"/>
<evidence type="ECO:0000313" key="2">
    <source>
        <dbReference type="Proteomes" id="UP000075324"/>
    </source>
</evidence>
<dbReference type="EMBL" id="LQYW01000174">
    <property type="protein sequence ID" value="KYD22828.1"/>
    <property type="molecule type" value="Genomic_DNA"/>
</dbReference>
<dbReference type="PATRIC" id="fig|153151.4.peg.2038"/>
<accession>A0A150MEK4</accession>
<protein>
    <submittedName>
        <fullName evidence="1">Uncharacterized protein</fullName>
    </submittedName>
</protein>
<comment type="caution">
    <text evidence="1">The sequence shown here is derived from an EMBL/GenBank/DDBJ whole genome shotgun (WGS) entry which is preliminary data.</text>
</comment>
<gene>
    <name evidence="1" type="ORF">B4110_3851</name>
</gene>
<name>A0A150MEK4_9BACL</name>
<dbReference type="Proteomes" id="UP000075324">
    <property type="component" value="Unassembled WGS sequence"/>
</dbReference>